<evidence type="ECO:0000256" key="3">
    <source>
        <dbReference type="ARBA" id="ARBA00023002"/>
    </source>
</evidence>
<dbReference type="PANTHER" id="PTHR48267:SF1">
    <property type="entry name" value="BILIRUBIN OXIDASE"/>
    <property type="match status" value="1"/>
</dbReference>
<dbReference type="InterPro" id="IPR006311">
    <property type="entry name" value="TAT_signal"/>
</dbReference>
<dbReference type="Proteomes" id="UP000295293">
    <property type="component" value="Unassembled WGS sequence"/>
</dbReference>
<dbReference type="EMBL" id="SNZH01000014">
    <property type="protein sequence ID" value="TDR40027.1"/>
    <property type="molecule type" value="Genomic_DNA"/>
</dbReference>
<reference evidence="11 12" key="1">
    <citation type="submission" date="2019-03" db="EMBL/GenBank/DDBJ databases">
        <title>Genomic Encyclopedia of Type Strains, Phase IV (KMG-IV): sequencing the most valuable type-strain genomes for metagenomic binning, comparative biology and taxonomic classification.</title>
        <authorList>
            <person name="Goeker M."/>
        </authorList>
    </citation>
    <scope>NUCLEOTIDE SEQUENCE [LARGE SCALE GENOMIC DNA]</scope>
    <source>
        <strain evidence="11 12">DSM 21667</strain>
    </source>
</reference>
<keyword evidence="3" id="KW-0560">Oxidoreductase</keyword>
<evidence type="ECO:0000256" key="1">
    <source>
        <dbReference type="ARBA" id="ARBA00011245"/>
    </source>
</evidence>
<keyword evidence="2" id="KW-0479">Metal-binding</keyword>
<evidence type="ECO:0000256" key="6">
    <source>
        <dbReference type="ARBA" id="ARBA00042896"/>
    </source>
</evidence>
<dbReference type="InterPro" id="IPR045087">
    <property type="entry name" value="Cu-oxidase_fam"/>
</dbReference>
<dbReference type="RefSeq" id="WP_133820518.1">
    <property type="nucleotide sequence ID" value="NZ_SNZH01000014.1"/>
</dbReference>
<organism evidence="11 12">
    <name type="scientific">Tahibacter aquaticus</name>
    <dbReference type="NCBI Taxonomy" id="520092"/>
    <lineage>
        <taxon>Bacteria</taxon>
        <taxon>Pseudomonadati</taxon>
        <taxon>Pseudomonadota</taxon>
        <taxon>Gammaproteobacteria</taxon>
        <taxon>Lysobacterales</taxon>
        <taxon>Rhodanobacteraceae</taxon>
        <taxon>Tahibacter</taxon>
    </lineage>
</organism>
<dbReference type="PROSITE" id="PS51318">
    <property type="entry name" value="TAT"/>
    <property type="match status" value="1"/>
</dbReference>
<evidence type="ECO:0000259" key="10">
    <source>
        <dbReference type="Pfam" id="PF07732"/>
    </source>
</evidence>
<dbReference type="EC" id="1.16.3.4" evidence="4"/>
<comment type="catalytic activity">
    <reaction evidence="8">
        <text>4 Cu(+) + O2 + 4 H(+) = 4 Cu(2+) + 2 H2O</text>
        <dbReference type="Rhea" id="RHEA:30083"/>
        <dbReference type="ChEBI" id="CHEBI:15377"/>
        <dbReference type="ChEBI" id="CHEBI:15378"/>
        <dbReference type="ChEBI" id="CHEBI:15379"/>
        <dbReference type="ChEBI" id="CHEBI:29036"/>
        <dbReference type="ChEBI" id="CHEBI:49552"/>
        <dbReference type="EC" id="1.16.3.4"/>
    </reaction>
    <physiologicalReaction direction="left-to-right" evidence="8">
        <dbReference type="Rhea" id="RHEA:30084"/>
    </physiologicalReaction>
</comment>
<proteinExistence type="predicted"/>
<dbReference type="SUPFAM" id="SSF49503">
    <property type="entry name" value="Cupredoxins"/>
    <property type="match status" value="3"/>
</dbReference>
<keyword evidence="12" id="KW-1185">Reference proteome</keyword>
<evidence type="ECO:0000313" key="12">
    <source>
        <dbReference type="Proteomes" id="UP000295293"/>
    </source>
</evidence>
<dbReference type="InterPro" id="IPR011706">
    <property type="entry name" value="Cu-oxidase_C"/>
</dbReference>
<dbReference type="Pfam" id="PF07731">
    <property type="entry name" value="Cu-oxidase_2"/>
    <property type="match status" value="1"/>
</dbReference>
<accession>A0A4R6YQI9</accession>
<dbReference type="AlphaFoldDB" id="A0A4R6YQI9"/>
<dbReference type="PANTHER" id="PTHR48267">
    <property type="entry name" value="CUPREDOXIN SUPERFAMILY PROTEIN"/>
    <property type="match status" value="1"/>
</dbReference>
<dbReference type="InterPro" id="IPR011707">
    <property type="entry name" value="Cu-oxidase-like_N"/>
</dbReference>
<dbReference type="InterPro" id="IPR008972">
    <property type="entry name" value="Cupredoxin"/>
</dbReference>
<dbReference type="GO" id="GO:0005507">
    <property type="term" value="F:copper ion binding"/>
    <property type="evidence" value="ECO:0007669"/>
    <property type="project" value="InterPro"/>
</dbReference>
<dbReference type="InterPro" id="IPR002355">
    <property type="entry name" value="Cu_oxidase_Cu_BS"/>
</dbReference>
<dbReference type="GO" id="GO:0016491">
    <property type="term" value="F:oxidoreductase activity"/>
    <property type="evidence" value="ECO:0007669"/>
    <property type="project" value="UniProtKB-KW"/>
</dbReference>
<evidence type="ECO:0000259" key="9">
    <source>
        <dbReference type="Pfam" id="PF07731"/>
    </source>
</evidence>
<evidence type="ECO:0000313" key="11">
    <source>
        <dbReference type="EMBL" id="TDR40027.1"/>
    </source>
</evidence>
<name>A0A4R6YQI9_9GAMM</name>
<dbReference type="Pfam" id="PF07732">
    <property type="entry name" value="Cu-oxidase_3"/>
    <property type="match status" value="1"/>
</dbReference>
<evidence type="ECO:0000256" key="4">
    <source>
        <dbReference type="ARBA" id="ARBA00038978"/>
    </source>
</evidence>
<dbReference type="OrthoDB" id="9757546at2"/>
<dbReference type="Gene3D" id="2.60.40.420">
    <property type="entry name" value="Cupredoxins - blue copper proteins"/>
    <property type="match status" value="3"/>
</dbReference>
<dbReference type="PROSITE" id="PS00080">
    <property type="entry name" value="MULTICOPPER_OXIDASE2"/>
    <property type="match status" value="1"/>
</dbReference>
<feature type="domain" description="Plastocyanin-like" evidence="10">
    <location>
        <begin position="115"/>
        <end position="208"/>
    </location>
</feature>
<gene>
    <name evidence="11" type="ORF">DFR29_11479</name>
</gene>
<feature type="domain" description="Plastocyanin-like" evidence="9">
    <location>
        <begin position="434"/>
        <end position="554"/>
    </location>
</feature>
<comment type="caution">
    <text evidence="11">The sequence shown here is derived from an EMBL/GenBank/DDBJ whole genome shotgun (WGS) entry which is preliminary data.</text>
</comment>
<evidence type="ECO:0000256" key="2">
    <source>
        <dbReference type="ARBA" id="ARBA00022723"/>
    </source>
</evidence>
<evidence type="ECO:0000256" key="7">
    <source>
        <dbReference type="ARBA" id="ARBA00043090"/>
    </source>
</evidence>
<comment type="subunit">
    <text evidence="1">Monomer.</text>
</comment>
<evidence type="ECO:0000256" key="5">
    <source>
        <dbReference type="ARBA" id="ARBA00041027"/>
    </source>
</evidence>
<sequence>MKTGTASLSARRRVLLGLGALATAAAGGWLWTGRHRRPAALAGTSAAPNAQAPASARRAERFTQPLRIPAAAGLMADVVLRGELALTAGSADFAIFPGAATALWHYAGLHDGKAVANPLLRLQHGQKLQVNLHNALDEATTAHWHGLSVDEANDGSGLHPVQPGAQRRYAFNVANRAGLYWYHAHPHGNTGKQIQRGLAGLLLVEDAQENALRARLGLNWGERDLPLLIADKQIDSNNSIVYKDGADDWIGNRILVNWTADAYLDAVPGLYRLRILNGCNARLWRLAFVHRGGLLPFQLIGTDGGLLERPWRLQDIFLGPAQRIDVIVDFSTVAVGDRVLLSSLDYMAMENEDDAGPLQPHLMADHPGAVPMGAAQDLMEFRLVADRSQRRSFGAAAIPARFQPLPPVAAEDCALRQFKLALDAEGRWLINQWNMYFNGHEPVFRVRRGSREIWEIHNALASMPHPIHVHGFQFRLLSRRISPPDIRARAVTDTGLSPHDLGLLDTVVIWPGEIVRIAIDFSQPFEGVQRYMLHCHNLEHEDRGMMITFAVDDDAKQLCEA</sequence>
<protein>
    <recommendedName>
        <fullName evidence="5">Multicopper oxidase CueO</fullName>
        <ecNumber evidence="4">1.16.3.4</ecNumber>
    </recommendedName>
    <alternativeName>
        <fullName evidence="6">Copper efflux oxidase</fullName>
    </alternativeName>
    <alternativeName>
        <fullName evidence="7">Cuprous oxidase</fullName>
    </alternativeName>
</protein>
<evidence type="ECO:0000256" key="8">
    <source>
        <dbReference type="ARBA" id="ARBA00048092"/>
    </source>
</evidence>